<reference evidence="1 2" key="1">
    <citation type="journal article" date="2016" name="Sci. Rep.">
        <title>The Dendrobium catenatum Lindl. genome sequence provides insights into polysaccharide synthase, floral development and adaptive evolution.</title>
        <authorList>
            <person name="Zhang G.Q."/>
            <person name="Xu Q."/>
            <person name="Bian C."/>
            <person name="Tsai W.C."/>
            <person name="Yeh C.M."/>
            <person name="Liu K.W."/>
            <person name="Yoshida K."/>
            <person name="Zhang L.S."/>
            <person name="Chang S.B."/>
            <person name="Chen F."/>
            <person name="Shi Y."/>
            <person name="Su Y.Y."/>
            <person name="Zhang Y.Q."/>
            <person name="Chen L.J."/>
            <person name="Yin Y."/>
            <person name="Lin M."/>
            <person name="Huang H."/>
            <person name="Deng H."/>
            <person name="Wang Z.W."/>
            <person name="Zhu S.L."/>
            <person name="Zhao X."/>
            <person name="Deng C."/>
            <person name="Niu S.C."/>
            <person name="Huang J."/>
            <person name="Wang M."/>
            <person name="Liu G.H."/>
            <person name="Yang H.J."/>
            <person name="Xiao X.J."/>
            <person name="Hsiao Y.Y."/>
            <person name="Wu W.L."/>
            <person name="Chen Y.Y."/>
            <person name="Mitsuda N."/>
            <person name="Ohme-Takagi M."/>
            <person name="Luo Y.B."/>
            <person name="Van de Peer Y."/>
            <person name="Liu Z.J."/>
        </authorList>
    </citation>
    <scope>NUCLEOTIDE SEQUENCE [LARGE SCALE GENOMIC DNA]</scope>
    <source>
        <tissue evidence="1">The whole plant</tissue>
    </source>
</reference>
<gene>
    <name evidence="1" type="ORF">MA16_Dca025575</name>
</gene>
<name>A0A2I0W9P1_9ASPA</name>
<dbReference type="Proteomes" id="UP000233837">
    <property type="component" value="Unassembled WGS sequence"/>
</dbReference>
<dbReference type="EMBL" id="KZ502839">
    <property type="protein sequence ID" value="PKU72372.1"/>
    <property type="molecule type" value="Genomic_DNA"/>
</dbReference>
<sequence length="177" mass="19025">MKNFPPFCALCKSIGHAKGDRLPLPSLNPCNVAAPGPNPGNLNVIAKDDVVEMINNLDINAHSLNVSHVIIERLIEDNNEMNLTVNANEINGDIVVSSNNDVEHDLINAPIGVIESPFDAILEPIFVMEDFSPLITSSRANEVLIANNYLVNTSNNRDVDSKGCVVGSPLMEVPSAS</sequence>
<reference evidence="1 2" key="2">
    <citation type="journal article" date="2017" name="Nature">
        <title>The Apostasia genome and the evolution of orchids.</title>
        <authorList>
            <person name="Zhang G.Q."/>
            <person name="Liu K.W."/>
            <person name="Li Z."/>
            <person name="Lohaus R."/>
            <person name="Hsiao Y.Y."/>
            <person name="Niu S.C."/>
            <person name="Wang J.Y."/>
            <person name="Lin Y.C."/>
            <person name="Xu Q."/>
            <person name="Chen L.J."/>
            <person name="Yoshida K."/>
            <person name="Fujiwara S."/>
            <person name="Wang Z.W."/>
            <person name="Zhang Y.Q."/>
            <person name="Mitsuda N."/>
            <person name="Wang M."/>
            <person name="Liu G.H."/>
            <person name="Pecoraro L."/>
            <person name="Huang H.X."/>
            <person name="Xiao X.J."/>
            <person name="Lin M."/>
            <person name="Wu X.Y."/>
            <person name="Wu W.L."/>
            <person name="Chen Y.Y."/>
            <person name="Chang S.B."/>
            <person name="Sakamoto S."/>
            <person name="Ohme-Takagi M."/>
            <person name="Yagi M."/>
            <person name="Zeng S.J."/>
            <person name="Shen C.Y."/>
            <person name="Yeh C.M."/>
            <person name="Luo Y.B."/>
            <person name="Tsai W.C."/>
            <person name="Van de Peer Y."/>
            <person name="Liu Z.J."/>
        </authorList>
    </citation>
    <scope>NUCLEOTIDE SEQUENCE [LARGE SCALE GENOMIC DNA]</scope>
    <source>
        <tissue evidence="1">The whole plant</tissue>
    </source>
</reference>
<dbReference type="AlphaFoldDB" id="A0A2I0W9P1"/>
<protein>
    <submittedName>
        <fullName evidence="1">Uncharacterized protein</fullName>
    </submittedName>
</protein>
<evidence type="ECO:0000313" key="2">
    <source>
        <dbReference type="Proteomes" id="UP000233837"/>
    </source>
</evidence>
<evidence type="ECO:0000313" key="1">
    <source>
        <dbReference type="EMBL" id="PKU72372.1"/>
    </source>
</evidence>
<keyword evidence="2" id="KW-1185">Reference proteome</keyword>
<proteinExistence type="predicted"/>
<organism evidence="1 2">
    <name type="scientific">Dendrobium catenatum</name>
    <dbReference type="NCBI Taxonomy" id="906689"/>
    <lineage>
        <taxon>Eukaryota</taxon>
        <taxon>Viridiplantae</taxon>
        <taxon>Streptophyta</taxon>
        <taxon>Embryophyta</taxon>
        <taxon>Tracheophyta</taxon>
        <taxon>Spermatophyta</taxon>
        <taxon>Magnoliopsida</taxon>
        <taxon>Liliopsida</taxon>
        <taxon>Asparagales</taxon>
        <taxon>Orchidaceae</taxon>
        <taxon>Epidendroideae</taxon>
        <taxon>Malaxideae</taxon>
        <taxon>Dendrobiinae</taxon>
        <taxon>Dendrobium</taxon>
    </lineage>
</organism>
<accession>A0A2I0W9P1</accession>